<reference evidence="1" key="1">
    <citation type="journal article" date="2015" name="Nature">
        <title>Complex archaea that bridge the gap between prokaryotes and eukaryotes.</title>
        <authorList>
            <person name="Spang A."/>
            <person name="Saw J.H."/>
            <person name="Jorgensen S.L."/>
            <person name="Zaremba-Niedzwiedzka K."/>
            <person name="Martijn J."/>
            <person name="Lind A.E."/>
            <person name="van Eijk R."/>
            <person name="Schleper C."/>
            <person name="Guy L."/>
            <person name="Ettema T.J."/>
        </authorList>
    </citation>
    <scope>NUCLEOTIDE SEQUENCE</scope>
</reference>
<evidence type="ECO:0000313" key="1">
    <source>
        <dbReference type="EMBL" id="KKN92295.1"/>
    </source>
</evidence>
<dbReference type="AlphaFoldDB" id="A0A0F9UGH0"/>
<organism evidence="1">
    <name type="scientific">marine sediment metagenome</name>
    <dbReference type="NCBI Taxonomy" id="412755"/>
    <lineage>
        <taxon>unclassified sequences</taxon>
        <taxon>metagenomes</taxon>
        <taxon>ecological metagenomes</taxon>
    </lineage>
</organism>
<sequence length="48" mass="5394">MTIHCTECHHEAQCVKNNQPCAWCYAPMKAIGDCYMSKSDGSLSNEEK</sequence>
<dbReference type="EMBL" id="LAZR01000095">
    <property type="protein sequence ID" value="KKN92295.1"/>
    <property type="molecule type" value="Genomic_DNA"/>
</dbReference>
<gene>
    <name evidence="1" type="ORF">LCGC14_0207860</name>
</gene>
<proteinExistence type="predicted"/>
<accession>A0A0F9UGH0</accession>
<protein>
    <submittedName>
        <fullName evidence="1">Uncharacterized protein</fullName>
    </submittedName>
</protein>
<comment type="caution">
    <text evidence="1">The sequence shown here is derived from an EMBL/GenBank/DDBJ whole genome shotgun (WGS) entry which is preliminary data.</text>
</comment>
<name>A0A0F9UGH0_9ZZZZ</name>